<dbReference type="CDD" id="cd16917">
    <property type="entry name" value="HATPase_UhpB-NarQ-NarX-like"/>
    <property type="match status" value="1"/>
</dbReference>
<dbReference type="SUPFAM" id="SSF55874">
    <property type="entry name" value="ATPase domain of HSP90 chaperone/DNA topoisomerase II/histidine kinase"/>
    <property type="match status" value="1"/>
</dbReference>
<proteinExistence type="predicted"/>
<dbReference type="PANTHER" id="PTHR24421">
    <property type="entry name" value="NITRATE/NITRITE SENSOR PROTEIN NARX-RELATED"/>
    <property type="match status" value="1"/>
</dbReference>
<dbReference type="Proteomes" id="UP001623592">
    <property type="component" value="Unassembled WGS sequence"/>
</dbReference>
<dbReference type="InterPro" id="IPR011712">
    <property type="entry name" value="Sig_transdc_His_kin_sub3_dim/P"/>
</dbReference>
<keyword evidence="12" id="KW-1185">Reference proteome</keyword>
<gene>
    <name evidence="11" type="ORF">ACJDT4_22000</name>
</gene>
<feature type="transmembrane region" description="Helical" evidence="9">
    <location>
        <begin position="30"/>
        <end position="46"/>
    </location>
</feature>
<keyword evidence="8" id="KW-0902">Two-component regulatory system</keyword>
<evidence type="ECO:0000259" key="10">
    <source>
        <dbReference type="Pfam" id="PF07730"/>
    </source>
</evidence>
<dbReference type="GO" id="GO:0016301">
    <property type="term" value="F:kinase activity"/>
    <property type="evidence" value="ECO:0007669"/>
    <property type="project" value="UniProtKB-KW"/>
</dbReference>
<keyword evidence="3" id="KW-0597">Phosphoprotein</keyword>
<dbReference type="InterPro" id="IPR036890">
    <property type="entry name" value="HATPase_C_sf"/>
</dbReference>
<keyword evidence="7" id="KW-0067">ATP-binding</keyword>
<evidence type="ECO:0000313" key="12">
    <source>
        <dbReference type="Proteomes" id="UP001623592"/>
    </source>
</evidence>
<evidence type="ECO:0000256" key="9">
    <source>
        <dbReference type="SAM" id="Phobius"/>
    </source>
</evidence>
<organism evidence="11 12">
    <name type="scientific">Clostridium neuense</name>
    <dbReference type="NCBI Taxonomy" id="1728934"/>
    <lineage>
        <taxon>Bacteria</taxon>
        <taxon>Bacillati</taxon>
        <taxon>Bacillota</taxon>
        <taxon>Clostridia</taxon>
        <taxon>Eubacteriales</taxon>
        <taxon>Clostridiaceae</taxon>
        <taxon>Clostridium</taxon>
    </lineage>
</organism>
<feature type="transmembrane region" description="Helical" evidence="9">
    <location>
        <begin position="58"/>
        <end position="86"/>
    </location>
</feature>
<keyword evidence="6 11" id="KW-0418">Kinase</keyword>
<dbReference type="Gene3D" id="3.30.565.10">
    <property type="entry name" value="Histidine kinase-like ATPase, C-terminal domain"/>
    <property type="match status" value="1"/>
</dbReference>
<dbReference type="Pfam" id="PF07730">
    <property type="entry name" value="HisKA_3"/>
    <property type="match status" value="1"/>
</dbReference>
<reference evidence="11 12" key="1">
    <citation type="submission" date="2024-11" db="EMBL/GenBank/DDBJ databases">
        <authorList>
            <person name="Heng Y.C."/>
            <person name="Lim A.C.H."/>
            <person name="Lee J.K.Y."/>
            <person name="Kittelmann S."/>
        </authorList>
    </citation>
    <scope>NUCLEOTIDE SEQUENCE [LARGE SCALE GENOMIC DNA]</scope>
    <source>
        <strain evidence="11 12">WILCCON 0114</strain>
    </source>
</reference>
<feature type="transmembrane region" description="Helical" evidence="9">
    <location>
        <begin position="92"/>
        <end position="112"/>
    </location>
</feature>
<keyword evidence="9" id="KW-0812">Transmembrane</keyword>
<evidence type="ECO:0000256" key="8">
    <source>
        <dbReference type="ARBA" id="ARBA00023012"/>
    </source>
</evidence>
<dbReference type="PANTHER" id="PTHR24421:SF10">
    <property type="entry name" value="NITRATE_NITRITE SENSOR PROTEIN NARQ"/>
    <property type="match status" value="1"/>
</dbReference>
<evidence type="ECO:0000256" key="3">
    <source>
        <dbReference type="ARBA" id="ARBA00022553"/>
    </source>
</evidence>
<feature type="domain" description="Signal transduction histidine kinase subgroup 3 dimerisation and phosphoacceptor" evidence="10">
    <location>
        <begin position="179"/>
        <end position="245"/>
    </location>
</feature>
<keyword evidence="4" id="KW-0808">Transferase</keyword>
<evidence type="ECO:0000256" key="2">
    <source>
        <dbReference type="ARBA" id="ARBA00012438"/>
    </source>
</evidence>
<dbReference type="EC" id="2.7.13.3" evidence="2"/>
<evidence type="ECO:0000256" key="4">
    <source>
        <dbReference type="ARBA" id="ARBA00022679"/>
    </source>
</evidence>
<name>A0ABW8TLH7_9CLOT</name>
<sequence>MDRWMWIDSTKLAVLTYCTYEYCSNKIKNIYELVLIVLIYICLNTITHLVKKINLKRVVVVLCIINVIAAVKILSPMFIILIALNILELNFYFKYSIFTSILELILIFIFITPWIKVQFVIFTFFNCVIYMLSNNYSVKVNTIIKENDEMREKIYNLSSKLDKNYEYERQIKYTSKLEERNKIAQEIHDRLGHTIAGSLIQLEASKLFLYKDVKKSEEIINKVTEILRNSNEGIRASLKNIKPPSEQMGINKIKITLDEFSVNSNIKTNLVCTGMMDKITNMQWMVIHDNLKEALTNILKYSKATQVNVKIDVLSKLIRVEIKDNGVGAESIKKSLGIIGMEERCGKLRGQVIVDGTKGFSVIIILPIEE</sequence>
<evidence type="ECO:0000256" key="6">
    <source>
        <dbReference type="ARBA" id="ARBA00022777"/>
    </source>
</evidence>
<keyword evidence="5" id="KW-0547">Nucleotide-binding</keyword>
<comment type="catalytic activity">
    <reaction evidence="1">
        <text>ATP + protein L-histidine = ADP + protein N-phospho-L-histidine.</text>
        <dbReference type="EC" id="2.7.13.3"/>
    </reaction>
</comment>
<evidence type="ECO:0000256" key="1">
    <source>
        <dbReference type="ARBA" id="ARBA00000085"/>
    </source>
</evidence>
<feature type="transmembrane region" description="Helical" evidence="9">
    <location>
        <begin position="119"/>
        <end position="138"/>
    </location>
</feature>
<evidence type="ECO:0000313" key="11">
    <source>
        <dbReference type="EMBL" id="MFL0253081.1"/>
    </source>
</evidence>
<comment type="caution">
    <text evidence="11">The sequence shown here is derived from an EMBL/GenBank/DDBJ whole genome shotgun (WGS) entry which is preliminary data.</text>
</comment>
<evidence type="ECO:0000256" key="5">
    <source>
        <dbReference type="ARBA" id="ARBA00022741"/>
    </source>
</evidence>
<keyword evidence="9" id="KW-0472">Membrane</keyword>
<dbReference type="InterPro" id="IPR050482">
    <property type="entry name" value="Sensor_HK_TwoCompSys"/>
</dbReference>
<dbReference type="EMBL" id="JBJIAA010000025">
    <property type="protein sequence ID" value="MFL0253081.1"/>
    <property type="molecule type" value="Genomic_DNA"/>
</dbReference>
<evidence type="ECO:0000256" key="7">
    <source>
        <dbReference type="ARBA" id="ARBA00022840"/>
    </source>
</evidence>
<protein>
    <recommendedName>
        <fullName evidence="2">histidine kinase</fullName>
        <ecNumber evidence="2">2.7.13.3</ecNumber>
    </recommendedName>
</protein>
<keyword evidence="9" id="KW-1133">Transmembrane helix</keyword>
<accession>A0ABW8TLH7</accession>
<dbReference type="RefSeq" id="WP_406789744.1">
    <property type="nucleotide sequence ID" value="NZ_JBJIAA010000025.1"/>
</dbReference>
<dbReference type="Gene3D" id="1.20.5.1930">
    <property type="match status" value="1"/>
</dbReference>